<dbReference type="SUPFAM" id="SSF48452">
    <property type="entry name" value="TPR-like"/>
    <property type="match status" value="4"/>
</dbReference>
<gene>
    <name evidence="4" type="primary">fxsT</name>
    <name evidence="4" type="ORF">OHA22_09510</name>
</gene>
<dbReference type="InterPro" id="IPR053137">
    <property type="entry name" value="NLR-like"/>
</dbReference>
<proteinExistence type="predicted"/>
<feature type="domain" description="NB-ARC" evidence="2">
    <location>
        <begin position="179"/>
        <end position="307"/>
    </location>
</feature>
<dbReference type="InterPro" id="IPR011990">
    <property type="entry name" value="TPR-like_helical_dom_sf"/>
</dbReference>
<dbReference type="AlphaFoldDB" id="A0AAU1ZTN3"/>
<dbReference type="InterPro" id="IPR027417">
    <property type="entry name" value="P-loop_NTPase"/>
</dbReference>
<dbReference type="InterPro" id="IPR000157">
    <property type="entry name" value="TIR_dom"/>
</dbReference>
<dbReference type="Pfam" id="PF13676">
    <property type="entry name" value="TIR_2"/>
    <property type="match status" value="1"/>
</dbReference>
<protein>
    <submittedName>
        <fullName evidence="4">FxSxx-COOH system tetratricopeptide repeat protein</fullName>
    </submittedName>
</protein>
<evidence type="ECO:0000256" key="1">
    <source>
        <dbReference type="SAM" id="MobiDB-lite"/>
    </source>
</evidence>
<name>A0AAU1ZTN3_9ACTN</name>
<dbReference type="SUPFAM" id="SSF52540">
    <property type="entry name" value="P-loop containing nucleoside triphosphate hydrolases"/>
    <property type="match status" value="1"/>
</dbReference>
<evidence type="ECO:0000313" key="4">
    <source>
        <dbReference type="EMBL" id="WTT15744.1"/>
    </source>
</evidence>
<dbReference type="GO" id="GO:0007165">
    <property type="term" value="P:signal transduction"/>
    <property type="evidence" value="ECO:0007669"/>
    <property type="project" value="InterPro"/>
</dbReference>
<dbReference type="Pfam" id="PF13374">
    <property type="entry name" value="TPR_10"/>
    <property type="match status" value="4"/>
</dbReference>
<organism evidence="4">
    <name type="scientific">Streptomyces sp. NBC_00093</name>
    <dbReference type="NCBI Taxonomy" id="2975649"/>
    <lineage>
        <taxon>Bacteria</taxon>
        <taxon>Bacillati</taxon>
        <taxon>Actinomycetota</taxon>
        <taxon>Actinomycetes</taxon>
        <taxon>Kitasatosporales</taxon>
        <taxon>Streptomycetaceae</taxon>
        <taxon>Streptomyces</taxon>
    </lineage>
</organism>
<reference evidence="4" key="1">
    <citation type="submission" date="2022-10" db="EMBL/GenBank/DDBJ databases">
        <title>The complete genomes of actinobacterial strains from the NBC collection.</title>
        <authorList>
            <person name="Joergensen T.S."/>
            <person name="Alvarez Arevalo M."/>
            <person name="Sterndorff E.B."/>
            <person name="Faurdal D."/>
            <person name="Vuksanovic O."/>
            <person name="Mourched A.-S."/>
            <person name="Charusanti P."/>
            <person name="Shaw S."/>
            <person name="Blin K."/>
            <person name="Weber T."/>
        </authorList>
    </citation>
    <scope>NUCLEOTIDE SEQUENCE</scope>
    <source>
        <strain evidence="4">NBC_00093</strain>
    </source>
</reference>
<dbReference type="EMBL" id="CP108222">
    <property type="protein sequence ID" value="WTT15744.1"/>
    <property type="molecule type" value="Genomic_DNA"/>
</dbReference>
<dbReference type="NCBIfam" id="NF040586">
    <property type="entry name" value="FxSxx_TPR"/>
    <property type="match status" value="1"/>
</dbReference>
<evidence type="ECO:0000259" key="2">
    <source>
        <dbReference type="Pfam" id="PF00931"/>
    </source>
</evidence>
<feature type="region of interest" description="Disordered" evidence="1">
    <location>
        <begin position="957"/>
        <end position="983"/>
    </location>
</feature>
<dbReference type="Gene3D" id="3.40.50.300">
    <property type="entry name" value="P-loop containing nucleotide triphosphate hydrolases"/>
    <property type="match status" value="1"/>
</dbReference>
<dbReference type="Gene3D" id="1.25.40.10">
    <property type="entry name" value="Tetratricopeptide repeat domain"/>
    <property type="match status" value="3"/>
</dbReference>
<accession>A0AAU1ZTN3</accession>
<sequence length="983" mass="109666">MGHARGGVGSHGHYVISFAGFNRPWATWIAYQLEQLGHRTTLLRWDPPVSVPLTEALRGLLDASGRILLVLDDWYFNLGPRSDEQWSAALREVVPKYKDRFTAVSVATRAIPPGGERLQPVDLRDLDSSEARRRILVRLELPAADPPQSNDNAPRFPNDPPSVVNIPRRNLRFTGRDGALDELHSLLNRSGEGTSRVALRGISGVGKSQIAIEYAHRFGNDYDVVWWVNAGFRATAREQFADLAPRLNLWVGAEPGERIRAVHESLRTGNPHRRWLVIFDSADDMSQVEDLLPEGKGHVLVTTLTQDWATSGRLSEIPVLPFIREESVAYARRRAPRLTQEEADQLAHAVQDLPLLLAQTAAWLDTNRMPAEDYIELVRKGGANQIGIRISDDYPMGFQTSWSITLNTLETNHPEASELLRLFALFSPDGIPVGMVQKAHPADLPDHLASLAADPIRWYSALQRLSESTAVQLTYESSSEDEPVVAGATMHRLYHSFLTSTLPEERRESMSFFACEVLSGADPRDPGKATEWPRYAGLLAQLETSGALDSSRPAVRALVLNCVDYLRARGEGRDGLALCEQTLARWRSRLEPDDPDMLKLTFQHANMLRRVGRFREAEAVGRSVVERLSLVRAADDTELVRAKYGLGGTLNALGSYDDAYNLFESSVSEVANSSLLTNLGITLALRGEYRRAADQHRETLKMRRSELGETHSQTLLSGLYYAWVLRLLGQYEEARSRQERNLAFWQNADEWHPNALLAEHSLALCLRRAGDLAQAGERMRRVVERSLRKHGARHSDTLHAQADYATFLREHGDLAQANDRAREVAKGYRDLVGPAHPFTIGTTGNIGLVLWKYGEREDARKIAEETLSGMTDAVGPDHPWTLGCALNLSGARNLAGDEEGAAQLSGETLAQAKRVLGDDHPMTLSCKAALSADLRLLRRGPEAERLEREALRQLTEKYGSSHPHTKAVGRRDRPYWDYEPQLT</sequence>
<dbReference type="Pfam" id="PF00931">
    <property type="entry name" value="NB-ARC"/>
    <property type="match status" value="1"/>
</dbReference>
<dbReference type="InterPro" id="IPR002182">
    <property type="entry name" value="NB-ARC"/>
</dbReference>
<dbReference type="PANTHER" id="PTHR46082:SF6">
    <property type="entry name" value="AAA+ ATPASE DOMAIN-CONTAINING PROTEIN-RELATED"/>
    <property type="match status" value="1"/>
</dbReference>
<feature type="domain" description="TIR" evidence="3">
    <location>
        <begin position="16"/>
        <end position="135"/>
    </location>
</feature>
<dbReference type="PANTHER" id="PTHR46082">
    <property type="entry name" value="ATP/GTP-BINDING PROTEIN-RELATED"/>
    <property type="match status" value="1"/>
</dbReference>
<evidence type="ECO:0000259" key="3">
    <source>
        <dbReference type="Pfam" id="PF13676"/>
    </source>
</evidence>